<dbReference type="Proteomes" id="UP001492380">
    <property type="component" value="Unassembled WGS sequence"/>
</dbReference>
<reference evidence="2 3" key="1">
    <citation type="submission" date="2024-04" db="EMBL/GenBank/DDBJ databases">
        <title>Phyllosticta paracitricarpa is synonymous to the EU quarantine fungus P. citricarpa based on phylogenomic analyses.</title>
        <authorList>
            <consortium name="Lawrence Berkeley National Laboratory"/>
            <person name="Van Ingen-Buijs V.A."/>
            <person name="Van Westerhoven A.C."/>
            <person name="Haridas S."/>
            <person name="Skiadas P."/>
            <person name="Martin F."/>
            <person name="Groenewald J.Z."/>
            <person name="Crous P.W."/>
            <person name="Seidl M.F."/>
        </authorList>
    </citation>
    <scope>NUCLEOTIDE SEQUENCE [LARGE SCALE GENOMIC DNA]</scope>
    <source>
        <strain evidence="2 3">CBS 123374</strain>
    </source>
</reference>
<accession>A0ABR1YWZ7</accession>
<name>A0ABR1YWZ7_9PEZI</name>
<feature type="region of interest" description="Disordered" evidence="1">
    <location>
        <begin position="355"/>
        <end position="399"/>
    </location>
</feature>
<feature type="compositionally biased region" description="Low complexity" evidence="1">
    <location>
        <begin position="9"/>
        <end position="18"/>
    </location>
</feature>
<gene>
    <name evidence="2" type="ORF">HDK90DRAFT_509143</name>
</gene>
<feature type="region of interest" description="Disordered" evidence="1">
    <location>
        <begin position="1"/>
        <end position="132"/>
    </location>
</feature>
<feature type="compositionally biased region" description="Low complexity" evidence="1">
    <location>
        <begin position="362"/>
        <end position="377"/>
    </location>
</feature>
<evidence type="ECO:0000256" key="1">
    <source>
        <dbReference type="SAM" id="MobiDB-lite"/>
    </source>
</evidence>
<feature type="compositionally biased region" description="Low complexity" evidence="1">
    <location>
        <begin position="66"/>
        <end position="78"/>
    </location>
</feature>
<feature type="region of interest" description="Disordered" evidence="1">
    <location>
        <begin position="259"/>
        <end position="287"/>
    </location>
</feature>
<sequence length="459" mass="50678">MTNTLSDPQEQIELQELEQGSDSGATSEVSTTTSSVVSKFREEFEDSDQESEDSGGHDNDTESDVSSNTSEATESSTNPEDTSEASSRQGESSGTSGSETSSDSTNSSDESSDEGEAIVPVPIRINKGKKPASELRSILKRDSGKKNAVVPVSENNKDKTRRCTCCNRPVSKVLTRRLPCNINNTAEEATDKNTIYNLEGYYTSNPITIVCDRCSAVGKALDCYKAVTVVGKEFKTGTDSSRKMRKKVRTAVLEREKALARSEKRKSARESSKSATVAFAEGTSDNEAGVRSDAASAASVASTVSFAPFPDPVDGVGAIRRHQSFHRYKRTYKAGRWSWEATWERGDLEEYDYRQDHDDSTTENNSSTASTIAESSAMGAARETAAQEPEEREDSQGWLDTSGVRLPYKEFYEGVKKKPTRNNTTQPRYYDAETRTIRRKKEPTFWGYLKELGKFWCCL</sequence>
<feature type="compositionally biased region" description="Low complexity" evidence="1">
    <location>
        <begin position="86"/>
        <end position="109"/>
    </location>
</feature>
<evidence type="ECO:0000313" key="3">
    <source>
        <dbReference type="Proteomes" id="UP001492380"/>
    </source>
</evidence>
<feature type="compositionally biased region" description="Acidic residues" evidence="1">
    <location>
        <begin position="43"/>
        <end position="53"/>
    </location>
</feature>
<proteinExistence type="predicted"/>
<comment type="caution">
    <text evidence="2">The sequence shown here is derived from an EMBL/GenBank/DDBJ whole genome shotgun (WGS) entry which is preliminary data.</text>
</comment>
<dbReference type="EMBL" id="JBBWRZ010000003">
    <property type="protein sequence ID" value="KAK8240709.1"/>
    <property type="molecule type" value="Genomic_DNA"/>
</dbReference>
<organism evidence="2 3">
    <name type="scientific">Phyllosticta capitalensis</name>
    <dbReference type="NCBI Taxonomy" id="121624"/>
    <lineage>
        <taxon>Eukaryota</taxon>
        <taxon>Fungi</taxon>
        <taxon>Dikarya</taxon>
        <taxon>Ascomycota</taxon>
        <taxon>Pezizomycotina</taxon>
        <taxon>Dothideomycetes</taxon>
        <taxon>Dothideomycetes incertae sedis</taxon>
        <taxon>Botryosphaeriales</taxon>
        <taxon>Phyllostictaceae</taxon>
        <taxon>Phyllosticta</taxon>
    </lineage>
</organism>
<protein>
    <submittedName>
        <fullName evidence="2">Uncharacterized protein</fullName>
    </submittedName>
</protein>
<keyword evidence="3" id="KW-1185">Reference proteome</keyword>
<feature type="compositionally biased region" description="Low complexity" evidence="1">
    <location>
        <begin position="26"/>
        <end position="38"/>
    </location>
</feature>
<evidence type="ECO:0000313" key="2">
    <source>
        <dbReference type="EMBL" id="KAK8240709.1"/>
    </source>
</evidence>